<dbReference type="Pfam" id="PF14011">
    <property type="entry name" value="ESX-1_EspG"/>
    <property type="match status" value="1"/>
</dbReference>
<evidence type="ECO:0000256" key="2">
    <source>
        <dbReference type="ARBA" id="ARBA00006411"/>
    </source>
</evidence>
<evidence type="ECO:0000256" key="1">
    <source>
        <dbReference type="ARBA" id="ARBA00004496"/>
    </source>
</evidence>
<dbReference type="InterPro" id="IPR025734">
    <property type="entry name" value="EspG"/>
</dbReference>
<dbReference type="EMBL" id="BMRB01000001">
    <property type="protein sequence ID" value="GGS21016.1"/>
    <property type="molecule type" value="Genomic_DNA"/>
</dbReference>
<evidence type="ECO:0000256" key="4">
    <source>
        <dbReference type="ARBA" id="ARBA00023186"/>
    </source>
</evidence>
<dbReference type="Proteomes" id="UP000660680">
    <property type="component" value="Unassembled WGS sequence"/>
</dbReference>
<keyword evidence="4" id="KW-0143">Chaperone</keyword>
<sequence>MGTPFTLSLAAVDVLSQLLGITCRHYPFEIPSVGQYAEDRARIARAVFTDLAHRGLMGPDGPHPRVERALRLLADPDVGIAASGVPRPDTLLRARGAVRGDSGVLAVQEGQSVRFAGVGATGMARAMVALLPPAAAGPGQSVHVEQPAPEQAPAGFATPVRPPRTAAQTQLRVAAGILERPRTGFGFFTLTTRDNLGWIDTDAGRYLTLTTATDDGAVRATYSPADGARLARQLDELIRSARDSAPSAR</sequence>
<proteinExistence type="inferred from homology"/>
<protein>
    <submittedName>
        <fullName evidence="5">ESX secretion-associated protein EspG</fullName>
    </submittedName>
</protein>
<comment type="caution">
    <text evidence="5">The sequence shown here is derived from an EMBL/GenBank/DDBJ whole genome shotgun (WGS) entry which is preliminary data.</text>
</comment>
<comment type="similarity">
    <text evidence="2">Belongs to the EspG family.</text>
</comment>
<comment type="subcellular location">
    <subcellularLocation>
        <location evidence="1">Cytoplasm</location>
    </subcellularLocation>
</comment>
<organism evidence="5 6">
    <name type="scientific">Actinokineospora fastidiosa</name>
    <dbReference type="NCBI Taxonomy" id="1816"/>
    <lineage>
        <taxon>Bacteria</taxon>
        <taxon>Bacillati</taxon>
        <taxon>Actinomycetota</taxon>
        <taxon>Actinomycetes</taxon>
        <taxon>Pseudonocardiales</taxon>
        <taxon>Pseudonocardiaceae</taxon>
        <taxon>Actinokineospora</taxon>
    </lineage>
</organism>
<evidence type="ECO:0000313" key="6">
    <source>
        <dbReference type="Proteomes" id="UP000660680"/>
    </source>
</evidence>
<gene>
    <name evidence="5" type="ORF">GCM10010171_12120</name>
</gene>
<evidence type="ECO:0000256" key="3">
    <source>
        <dbReference type="ARBA" id="ARBA00022490"/>
    </source>
</evidence>
<name>A0A918L9F9_9PSEU</name>
<keyword evidence="3" id="KW-0963">Cytoplasm</keyword>
<keyword evidence="6" id="KW-1185">Reference proteome</keyword>
<accession>A0A918L9F9</accession>
<evidence type="ECO:0000313" key="5">
    <source>
        <dbReference type="EMBL" id="GGS21016.1"/>
    </source>
</evidence>
<dbReference type="AlphaFoldDB" id="A0A918L9F9"/>
<reference evidence="5" key="2">
    <citation type="submission" date="2020-09" db="EMBL/GenBank/DDBJ databases">
        <authorList>
            <person name="Sun Q."/>
            <person name="Ohkuma M."/>
        </authorList>
    </citation>
    <scope>NUCLEOTIDE SEQUENCE</scope>
    <source>
        <strain evidence="5">JCM 3276</strain>
    </source>
</reference>
<reference evidence="5" key="1">
    <citation type="journal article" date="2014" name="Int. J. Syst. Evol. Microbiol.">
        <title>Complete genome sequence of Corynebacterium casei LMG S-19264T (=DSM 44701T), isolated from a smear-ripened cheese.</title>
        <authorList>
            <consortium name="US DOE Joint Genome Institute (JGI-PGF)"/>
            <person name="Walter F."/>
            <person name="Albersmeier A."/>
            <person name="Kalinowski J."/>
            <person name="Ruckert C."/>
        </authorList>
    </citation>
    <scope>NUCLEOTIDE SEQUENCE</scope>
    <source>
        <strain evidence="5">JCM 3276</strain>
    </source>
</reference>
<dbReference type="RefSeq" id="WP_189209242.1">
    <property type="nucleotide sequence ID" value="NZ_BMRB01000001.1"/>
</dbReference>